<dbReference type="InterPro" id="IPR039422">
    <property type="entry name" value="MarR/SlyA-like"/>
</dbReference>
<accession>A0ABQ2CPK1</accession>
<dbReference type="SUPFAM" id="SSF46785">
    <property type="entry name" value="Winged helix' DNA-binding domain"/>
    <property type="match status" value="1"/>
</dbReference>
<evidence type="ECO:0000259" key="1">
    <source>
        <dbReference type="PROSITE" id="PS50995"/>
    </source>
</evidence>
<reference evidence="3" key="1">
    <citation type="journal article" date="2019" name="Int. J. Syst. Evol. Microbiol.">
        <title>The Global Catalogue of Microorganisms (GCM) 10K type strain sequencing project: providing services to taxonomists for standard genome sequencing and annotation.</title>
        <authorList>
            <consortium name="The Broad Institute Genomics Platform"/>
            <consortium name="The Broad Institute Genome Sequencing Center for Infectious Disease"/>
            <person name="Wu L."/>
            <person name="Ma J."/>
        </authorList>
    </citation>
    <scope>NUCLEOTIDE SEQUENCE [LARGE SCALE GENOMIC DNA]</scope>
    <source>
        <strain evidence="3">JCM 11590</strain>
    </source>
</reference>
<dbReference type="InterPro" id="IPR036388">
    <property type="entry name" value="WH-like_DNA-bd_sf"/>
</dbReference>
<dbReference type="Pfam" id="PF12802">
    <property type="entry name" value="MarR_2"/>
    <property type="match status" value="1"/>
</dbReference>
<evidence type="ECO:0000313" key="2">
    <source>
        <dbReference type="EMBL" id="GGI99070.1"/>
    </source>
</evidence>
<evidence type="ECO:0000313" key="3">
    <source>
        <dbReference type="Proteomes" id="UP000633263"/>
    </source>
</evidence>
<comment type="caution">
    <text evidence="2">The sequence shown here is derived from an EMBL/GenBank/DDBJ whole genome shotgun (WGS) entry which is preliminary data.</text>
</comment>
<protein>
    <submittedName>
        <fullName evidence="2">MarR family transcriptional regulator</fullName>
    </submittedName>
</protein>
<dbReference type="SMART" id="SM00347">
    <property type="entry name" value="HTH_MARR"/>
    <property type="match status" value="1"/>
</dbReference>
<keyword evidence="3" id="KW-1185">Reference proteome</keyword>
<name>A0ABQ2CPK1_9GAMM</name>
<dbReference type="Proteomes" id="UP000633263">
    <property type="component" value="Unassembled WGS sequence"/>
</dbReference>
<dbReference type="Gene3D" id="1.10.10.10">
    <property type="entry name" value="Winged helix-like DNA-binding domain superfamily/Winged helix DNA-binding domain"/>
    <property type="match status" value="1"/>
</dbReference>
<dbReference type="PROSITE" id="PS50995">
    <property type="entry name" value="HTH_MARR_2"/>
    <property type="match status" value="1"/>
</dbReference>
<dbReference type="InterPro" id="IPR036390">
    <property type="entry name" value="WH_DNA-bd_sf"/>
</dbReference>
<dbReference type="PANTHER" id="PTHR33164:SF95">
    <property type="entry name" value="TRANSCRIPTIONAL REGULATOR"/>
    <property type="match status" value="1"/>
</dbReference>
<feature type="domain" description="HTH marR-type" evidence="1">
    <location>
        <begin position="3"/>
        <end position="137"/>
    </location>
</feature>
<sequence>MNPRLLADPLHQLAHAYQSHMRRALRAAGVELPPTHVRALKGIALTPQCTAQSLTVYMRSDKAQITRVLNDLLAAALIVKHDNPDDGRSRLLELSSSGQAVLKHAQALESAVGRQMTEGLSSDEVDVFLRTAQRITDNLNGAQHAV</sequence>
<organism evidence="2 3">
    <name type="scientific">Halopseudomonas pertucinogena</name>
    <dbReference type="NCBI Taxonomy" id="86175"/>
    <lineage>
        <taxon>Bacteria</taxon>
        <taxon>Pseudomonadati</taxon>
        <taxon>Pseudomonadota</taxon>
        <taxon>Gammaproteobacteria</taxon>
        <taxon>Pseudomonadales</taxon>
        <taxon>Pseudomonadaceae</taxon>
        <taxon>Halopseudomonas</taxon>
    </lineage>
</organism>
<dbReference type="PANTHER" id="PTHR33164">
    <property type="entry name" value="TRANSCRIPTIONAL REGULATOR, MARR FAMILY"/>
    <property type="match status" value="1"/>
</dbReference>
<dbReference type="EMBL" id="BMNN01000002">
    <property type="protein sequence ID" value="GGI99070.1"/>
    <property type="molecule type" value="Genomic_DNA"/>
</dbReference>
<dbReference type="InterPro" id="IPR000835">
    <property type="entry name" value="HTH_MarR-typ"/>
</dbReference>
<dbReference type="PRINTS" id="PR00598">
    <property type="entry name" value="HTHMARR"/>
</dbReference>
<gene>
    <name evidence="2" type="ORF">GCM10009083_14710</name>
</gene>
<proteinExistence type="predicted"/>